<dbReference type="Proteomes" id="UP001324427">
    <property type="component" value="Unassembled WGS sequence"/>
</dbReference>
<proteinExistence type="predicted"/>
<reference evidence="3 4" key="1">
    <citation type="submission" date="2021-11" db="EMBL/GenBank/DDBJ databases">
        <title>Black yeast isolated from Biological Soil Crust.</title>
        <authorList>
            <person name="Kurbessoian T."/>
        </authorList>
    </citation>
    <scope>NUCLEOTIDE SEQUENCE [LARGE SCALE GENOMIC DNA]</scope>
    <source>
        <strain evidence="3 4">CCFEE 5522</strain>
    </source>
</reference>
<evidence type="ECO:0000259" key="2">
    <source>
        <dbReference type="Pfam" id="PF06985"/>
    </source>
</evidence>
<accession>A0AAV9J3N4</accession>
<keyword evidence="4" id="KW-1185">Reference proteome</keyword>
<dbReference type="PANTHER" id="PTHR24148">
    <property type="entry name" value="ANKYRIN REPEAT DOMAIN-CONTAINING PROTEIN 39 HOMOLOG-RELATED"/>
    <property type="match status" value="1"/>
</dbReference>
<gene>
    <name evidence="3" type="ORF">LTR36_010961</name>
</gene>
<protein>
    <recommendedName>
        <fullName evidence="2">Heterokaryon incompatibility domain-containing protein</fullName>
    </recommendedName>
</protein>
<dbReference type="EMBL" id="JAVFHQ010000096">
    <property type="protein sequence ID" value="KAK4539398.1"/>
    <property type="molecule type" value="Genomic_DNA"/>
</dbReference>
<dbReference type="Pfam" id="PF26639">
    <property type="entry name" value="Het-6_barrel"/>
    <property type="match status" value="1"/>
</dbReference>
<feature type="domain" description="Heterokaryon incompatibility" evidence="2">
    <location>
        <begin position="137"/>
        <end position="292"/>
    </location>
</feature>
<dbReference type="InterPro" id="IPR010730">
    <property type="entry name" value="HET"/>
</dbReference>
<feature type="region of interest" description="Disordered" evidence="1">
    <location>
        <begin position="27"/>
        <end position="54"/>
    </location>
</feature>
<feature type="compositionally biased region" description="Basic and acidic residues" evidence="1">
    <location>
        <begin position="39"/>
        <end position="53"/>
    </location>
</feature>
<sequence>MPHQRAASHQRLPHKEARRVWSSIWSALGGSSPRTRRQGLLEKQHSPESEQSAKAKGMTAFQHMVIDPRSHPGVMPIMPRPAVDEAQARQAARANNARYYNRDLSSDDEIRLLRLEPGDGPISGSLEYASLLEPAAFDALSYCWGEQKSFQQVTIDGRDGFLVSEHLYAALRRLRRPDKPRLVWIDVICVNQSNVPERNRSVELMWRIYTEARRVIIWIGEIDAQRPTCKRLYPGAKEEDSQLTLCARSGLAALEHGNLTAKLSERLQDMEFESSRGSAGEVWWKRLWIIQEFSCAKQYPTVYLGPHAIGWDFFSELMHTNTHDRLTLFHHLRTQEDQNLLQLLLMAKIFHCSDKRDRIYALLGLAKEGPMRIVPDYSKPVSQVYEEAALYLIKEEQNLDVLLDERLVRTDDECASWVPDFTLLRPRDLVRTIDMYAAGDLVPVVELVDAPSTSCSKCNKSPPLPRALQLRALYFDRIVARTREDTLPAPDISRRPIMARHFHKPALSRPLQTAEQILEHLKINFKSPAPFGLDRAPSIGYLMLEYLFNGTRSVVSEFERAGREKPWVHHPNMSKLSLEKFADKFGMELTDAVKDDLMMSTLWESAFLWTRHTRTYTPDENSRAVLGGQEMYQVSAKTYKKDFFSTANGFIGLGPESLEVGDVVIVPFGASRPLVLRDHGGHHVLVGDAVVPGIMSGQLVNLFQEGTVEARDFLLL</sequence>
<dbReference type="PANTHER" id="PTHR24148:SF64">
    <property type="entry name" value="HETEROKARYON INCOMPATIBILITY DOMAIN-CONTAINING PROTEIN"/>
    <property type="match status" value="1"/>
</dbReference>
<comment type="caution">
    <text evidence="3">The sequence shown here is derived from an EMBL/GenBank/DDBJ whole genome shotgun (WGS) entry which is preliminary data.</text>
</comment>
<evidence type="ECO:0000313" key="3">
    <source>
        <dbReference type="EMBL" id="KAK4539398.1"/>
    </source>
</evidence>
<name>A0AAV9J3N4_9PEZI</name>
<organism evidence="3 4">
    <name type="scientific">Oleoguttula mirabilis</name>
    <dbReference type="NCBI Taxonomy" id="1507867"/>
    <lineage>
        <taxon>Eukaryota</taxon>
        <taxon>Fungi</taxon>
        <taxon>Dikarya</taxon>
        <taxon>Ascomycota</taxon>
        <taxon>Pezizomycotina</taxon>
        <taxon>Dothideomycetes</taxon>
        <taxon>Dothideomycetidae</taxon>
        <taxon>Mycosphaerellales</taxon>
        <taxon>Teratosphaeriaceae</taxon>
        <taxon>Oleoguttula</taxon>
    </lineage>
</organism>
<dbReference type="Pfam" id="PF06985">
    <property type="entry name" value="HET"/>
    <property type="match status" value="1"/>
</dbReference>
<evidence type="ECO:0000313" key="4">
    <source>
        <dbReference type="Proteomes" id="UP001324427"/>
    </source>
</evidence>
<evidence type="ECO:0000256" key="1">
    <source>
        <dbReference type="SAM" id="MobiDB-lite"/>
    </source>
</evidence>
<dbReference type="InterPro" id="IPR052895">
    <property type="entry name" value="HetReg/Transcr_Mod"/>
</dbReference>
<dbReference type="AlphaFoldDB" id="A0AAV9J3N4"/>